<dbReference type="GO" id="GO:0004674">
    <property type="term" value="F:protein serine/threonine kinase activity"/>
    <property type="evidence" value="ECO:0007669"/>
    <property type="project" value="UniProtKB-KW"/>
</dbReference>
<comment type="caution">
    <text evidence="30">The sequence shown here is derived from an EMBL/GenBank/DDBJ whole genome shotgun (WGS) entry which is preliminary data.</text>
</comment>
<evidence type="ECO:0000256" key="24">
    <source>
        <dbReference type="ARBA" id="ARBA00065357"/>
    </source>
</evidence>
<evidence type="ECO:0000259" key="28">
    <source>
        <dbReference type="PROSITE" id="PS50011"/>
    </source>
</evidence>
<feature type="domain" description="KEN" evidence="29">
    <location>
        <begin position="795"/>
        <end position="926"/>
    </location>
</feature>
<dbReference type="Gene3D" id="2.130.10.10">
    <property type="entry name" value="YVTN repeat-like/Quinoprotein amine dehydrogenase"/>
    <property type="match status" value="1"/>
</dbReference>
<evidence type="ECO:0000256" key="4">
    <source>
        <dbReference type="ARBA" id="ARBA00022664"/>
    </source>
</evidence>
<comment type="subunit">
    <text evidence="24">Homodimer; disulfide-linked. Dimer formation is driven by hydrophobic interactions within the N-terminal luminal domains and stabilized by disulfide bridges.</text>
</comment>
<dbReference type="InterPro" id="IPR045133">
    <property type="entry name" value="IRE1/2-like"/>
</dbReference>
<dbReference type="GO" id="GO:0006397">
    <property type="term" value="P:mRNA processing"/>
    <property type="evidence" value="ECO:0007669"/>
    <property type="project" value="UniProtKB-KW"/>
</dbReference>
<dbReference type="OMA" id="KACHETA"/>
<dbReference type="FunFam" id="3.30.200.20:FF:000077">
    <property type="entry name" value="Putative Serine/threonine-protein kinase/endoribonuclease IRE1"/>
    <property type="match status" value="1"/>
</dbReference>
<dbReference type="PROSITE" id="PS50011">
    <property type="entry name" value="PROTEIN_KINASE_DOM"/>
    <property type="match status" value="1"/>
</dbReference>
<dbReference type="SMART" id="SM00580">
    <property type="entry name" value="PUG"/>
    <property type="match status" value="1"/>
</dbReference>
<dbReference type="PROSITE" id="PS00108">
    <property type="entry name" value="PROTEIN_KINASE_ST"/>
    <property type="match status" value="1"/>
</dbReference>
<keyword evidence="12" id="KW-0067">ATP-binding</keyword>
<evidence type="ECO:0000256" key="7">
    <source>
        <dbReference type="ARBA" id="ARBA00022729"/>
    </source>
</evidence>
<dbReference type="GO" id="GO:0036498">
    <property type="term" value="P:IRE1-mediated unfolded protein response"/>
    <property type="evidence" value="ECO:0007669"/>
    <property type="project" value="TreeGrafter"/>
</dbReference>
<evidence type="ECO:0000256" key="11">
    <source>
        <dbReference type="ARBA" id="ARBA00022824"/>
    </source>
</evidence>
<evidence type="ECO:0000256" key="19">
    <source>
        <dbReference type="ARBA" id="ARBA00023187"/>
    </source>
</evidence>
<dbReference type="PANTHER" id="PTHR13954">
    <property type="entry name" value="IRE1-RELATED"/>
    <property type="match status" value="1"/>
</dbReference>
<evidence type="ECO:0000256" key="22">
    <source>
        <dbReference type="ARBA" id="ARBA00047899"/>
    </source>
</evidence>
<evidence type="ECO:0000256" key="26">
    <source>
        <dbReference type="SAM" id="Phobius"/>
    </source>
</evidence>
<evidence type="ECO:0000256" key="6">
    <source>
        <dbReference type="ARBA" id="ARBA00022692"/>
    </source>
</evidence>
<evidence type="ECO:0000256" key="21">
    <source>
        <dbReference type="ARBA" id="ARBA00023268"/>
    </source>
</evidence>
<dbReference type="EC" id="2.7.11.1" evidence="2"/>
<dbReference type="Pfam" id="PF00069">
    <property type="entry name" value="Pkinase"/>
    <property type="match status" value="1"/>
</dbReference>
<keyword evidence="19" id="KW-0508">mRNA splicing</keyword>
<evidence type="ECO:0000256" key="1">
    <source>
        <dbReference type="ARBA" id="ARBA00004115"/>
    </source>
</evidence>
<dbReference type="InterPro" id="IPR000719">
    <property type="entry name" value="Prot_kinase_dom"/>
</dbReference>
<keyword evidence="7 27" id="KW-0732">Signal</keyword>
<evidence type="ECO:0000256" key="20">
    <source>
        <dbReference type="ARBA" id="ARBA00023230"/>
    </source>
</evidence>
<dbReference type="InterPro" id="IPR018391">
    <property type="entry name" value="PQQ_b-propeller_rpt"/>
</dbReference>
<dbReference type="Gene3D" id="1.20.1440.180">
    <property type="entry name" value="KEN domain"/>
    <property type="match status" value="1"/>
</dbReference>
<feature type="compositionally biased region" description="Polar residues" evidence="25">
    <location>
        <begin position="446"/>
        <end position="455"/>
    </location>
</feature>
<evidence type="ECO:0000256" key="8">
    <source>
        <dbReference type="ARBA" id="ARBA00022741"/>
    </source>
</evidence>
<dbReference type="InterPro" id="IPR011047">
    <property type="entry name" value="Quinoprotein_ADH-like_sf"/>
</dbReference>
<keyword evidence="16" id="KW-1015">Disulfide bond</keyword>
<evidence type="ECO:0000259" key="29">
    <source>
        <dbReference type="PROSITE" id="PS51392"/>
    </source>
</evidence>
<dbReference type="FunFam" id="2.130.10.10:FF:001716">
    <property type="entry name" value="Inositol requiring 1-1"/>
    <property type="match status" value="1"/>
</dbReference>
<organism evidence="30 31">
    <name type="scientific">Tetracentron sinense</name>
    <name type="common">Spur-leaf</name>
    <dbReference type="NCBI Taxonomy" id="13715"/>
    <lineage>
        <taxon>Eukaryota</taxon>
        <taxon>Viridiplantae</taxon>
        <taxon>Streptophyta</taxon>
        <taxon>Embryophyta</taxon>
        <taxon>Tracheophyta</taxon>
        <taxon>Spermatophyta</taxon>
        <taxon>Magnoliopsida</taxon>
        <taxon>Trochodendrales</taxon>
        <taxon>Trochodendraceae</taxon>
        <taxon>Tetracentron</taxon>
    </lineage>
</organism>
<keyword evidence="6 26" id="KW-0812">Transmembrane</keyword>
<keyword evidence="10" id="KW-0378">Hydrolase</keyword>
<feature type="chain" id="PRO_5032544610" description="non-specific serine/threonine protein kinase" evidence="27">
    <location>
        <begin position="21"/>
        <end position="929"/>
    </location>
</feature>
<reference evidence="30 31" key="1">
    <citation type="submission" date="2020-04" db="EMBL/GenBank/DDBJ databases">
        <title>Plant Genome Project.</title>
        <authorList>
            <person name="Zhang R.-G."/>
        </authorList>
    </citation>
    <scope>NUCLEOTIDE SEQUENCE [LARGE SCALE GENOMIC DNA]</scope>
    <source>
        <strain evidence="30">YNK0</strain>
        <tissue evidence="30">Leaf</tissue>
    </source>
</reference>
<dbReference type="SUPFAM" id="SSF50998">
    <property type="entry name" value="Quinoprotein alcohol dehydrogenase-like"/>
    <property type="match status" value="1"/>
</dbReference>
<keyword evidence="4" id="KW-0507">mRNA processing</keyword>
<evidence type="ECO:0000313" key="30">
    <source>
        <dbReference type="EMBL" id="KAF8409902.1"/>
    </source>
</evidence>
<evidence type="ECO:0000256" key="9">
    <source>
        <dbReference type="ARBA" id="ARBA00022777"/>
    </source>
</evidence>
<dbReference type="GO" id="GO:0008380">
    <property type="term" value="P:RNA splicing"/>
    <property type="evidence" value="ECO:0007669"/>
    <property type="project" value="UniProtKB-KW"/>
</dbReference>
<dbReference type="GO" id="GO:0005524">
    <property type="term" value="F:ATP binding"/>
    <property type="evidence" value="ECO:0007669"/>
    <property type="project" value="UniProtKB-KW"/>
</dbReference>
<evidence type="ECO:0000256" key="10">
    <source>
        <dbReference type="ARBA" id="ARBA00022801"/>
    </source>
</evidence>
<keyword evidence="3" id="KW-0723">Serine/threonine-protein kinase</keyword>
<dbReference type="InterPro" id="IPR011009">
    <property type="entry name" value="Kinase-like_dom_sf"/>
</dbReference>
<dbReference type="FunFam" id="1.10.510.10:FF:000463">
    <property type="entry name" value="Serine/threonine-protein kinase/endoribonuclease IRE1a"/>
    <property type="match status" value="1"/>
</dbReference>
<name>A0A834ZPC5_TETSI</name>
<evidence type="ECO:0000256" key="27">
    <source>
        <dbReference type="SAM" id="SignalP"/>
    </source>
</evidence>
<evidence type="ECO:0000256" key="2">
    <source>
        <dbReference type="ARBA" id="ARBA00012513"/>
    </source>
</evidence>
<dbReference type="InterPro" id="IPR010513">
    <property type="entry name" value="KEN_dom"/>
</dbReference>
<keyword evidence="17" id="KW-0804">Transcription</keyword>
<feature type="region of interest" description="Disordered" evidence="25">
    <location>
        <begin position="426"/>
        <end position="478"/>
    </location>
</feature>
<dbReference type="GO" id="GO:0051082">
    <property type="term" value="F:unfolded protein binding"/>
    <property type="evidence" value="ECO:0007669"/>
    <property type="project" value="TreeGrafter"/>
</dbReference>
<evidence type="ECO:0000256" key="18">
    <source>
        <dbReference type="ARBA" id="ARBA00023180"/>
    </source>
</evidence>
<evidence type="ECO:0000256" key="17">
    <source>
        <dbReference type="ARBA" id="ARBA00023163"/>
    </source>
</evidence>
<keyword evidence="8" id="KW-0547">Nucleotide-binding</keyword>
<dbReference type="Pfam" id="PF06479">
    <property type="entry name" value="Ribonuc_2-5A"/>
    <property type="match status" value="1"/>
</dbReference>
<dbReference type="FunFam" id="1.20.1440.180:FF:000002">
    <property type="entry name" value="Serine/threonine-protein kinase/endoribonuclease IRE1"/>
    <property type="match status" value="1"/>
</dbReference>
<evidence type="ECO:0000256" key="16">
    <source>
        <dbReference type="ARBA" id="ARBA00023157"/>
    </source>
</evidence>
<keyword evidence="5" id="KW-0808">Transferase</keyword>
<feature type="compositionally biased region" description="Basic and acidic residues" evidence="25">
    <location>
        <begin position="456"/>
        <end position="478"/>
    </location>
</feature>
<evidence type="ECO:0000313" key="31">
    <source>
        <dbReference type="Proteomes" id="UP000655225"/>
    </source>
</evidence>
<evidence type="ECO:0000256" key="25">
    <source>
        <dbReference type="SAM" id="MobiDB-lite"/>
    </source>
</evidence>
<evidence type="ECO:0000256" key="12">
    <source>
        <dbReference type="ARBA" id="ARBA00022840"/>
    </source>
</evidence>
<evidence type="ECO:0000256" key="13">
    <source>
        <dbReference type="ARBA" id="ARBA00022989"/>
    </source>
</evidence>
<keyword evidence="21" id="KW-0511">Multifunctional enzyme</keyword>
<dbReference type="EMBL" id="JABCRI010000002">
    <property type="protein sequence ID" value="KAF8409902.1"/>
    <property type="molecule type" value="Genomic_DNA"/>
</dbReference>
<comment type="catalytic activity">
    <reaction evidence="23">
        <text>L-seryl-[protein] + ATP = O-phospho-L-seryl-[protein] + ADP + H(+)</text>
        <dbReference type="Rhea" id="RHEA:17989"/>
        <dbReference type="Rhea" id="RHEA-COMP:9863"/>
        <dbReference type="Rhea" id="RHEA-COMP:11604"/>
        <dbReference type="ChEBI" id="CHEBI:15378"/>
        <dbReference type="ChEBI" id="CHEBI:29999"/>
        <dbReference type="ChEBI" id="CHEBI:30616"/>
        <dbReference type="ChEBI" id="CHEBI:83421"/>
        <dbReference type="ChEBI" id="CHEBI:456216"/>
        <dbReference type="EC" id="2.7.11.1"/>
    </reaction>
</comment>
<feature type="transmembrane region" description="Helical" evidence="26">
    <location>
        <begin position="385"/>
        <end position="411"/>
    </location>
</feature>
<keyword evidence="31" id="KW-1185">Reference proteome</keyword>
<dbReference type="SMART" id="SM00564">
    <property type="entry name" value="PQQ"/>
    <property type="match status" value="3"/>
</dbReference>
<dbReference type="SUPFAM" id="SSF56112">
    <property type="entry name" value="Protein kinase-like (PK-like)"/>
    <property type="match status" value="1"/>
</dbReference>
<evidence type="ECO:0000256" key="15">
    <source>
        <dbReference type="ARBA" id="ARBA00023136"/>
    </source>
</evidence>
<keyword evidence="11" id="KW-0256">Endoplasmic reticulum</keyword>
<keyword evidence="15 26" id="KW-0472">Membrane</keyword>
<proteinExistence type="predicted"/>
<evidence type="ECO:0000256" key="23">
    <source>
        <dbReference type="ARBA" id="ARBA00048679"/>
    </source>
</evidence>
<dbReference type="InterPro" id="IPR038357">
    <property type="entry name" value="KEN_sf"/>
</dbReference>
<dbReference type="SMART" id="SM00220">
    <property type="entry name" value="S_TKc"/>
    <property type="match status" value="1"/>
</dbReference>
<dbReference type="PANTHER" id="PTHR13954:SF6">
    <property type="entry name" value="NON-SPECIFIC SERINE_THREONINE PROTEIN KINASE"/>
    <property type="match status" value="1"/>
</dbReference>
<dbReference type="GO" id="GO:0004521">
    <property type="term" value="F:RNA endonuclease activity"/>
    <property type="evidence" value="ECO:0007669"/>
    <property type="project" value="InterPro"/>
</dbReference>
<dbReference type="InterPro" id="IPR015943">
    <property type="entry name" value="WD40/YVTN_repeat-like_dom_sf"/>
</dbReference>
<comment type="subcellular location">
    <subcellularLocation>
        <location evidence="1">Endoplasmic reticulum membrane</location>
        <topology evidence="1">Single-pass type I membrane protein</topology>
    </subcellularLocation>
</comment>
<feature type="domain" description="Protein kinase" evidence="28">
    <location>
        <begin position="502"/>
        <end position="792"/>
    </location>
</feature>
<keyword evidence="20" id="KW-0834">Unfolded protein response</keyword>
<accession>A0A834ZPC5</accession>
<keyword evidence="18" id="KW-0325">Glycoprotein</keyword>
<dbReference type="Gene3D" id="3.30.200.20">
    <property type="entry name" value="Phosphorylase Kinase, domain 1"/>
    <property type="match status" value="1"/>
</dbReference>
<dbReference type="GO" id="GO:1990604">
    <property type="term" value="C:IRE1-TRAF2-ASK1 complex"/>
    <property type="evidence" value="ECO:0007669"/>
    <property type="project" value="TreeGrafter"/>
</dbReference>
<dbReference type="OrthoDB" id="63989at2759"/>
<dbReference type="GO" id="GO:0016787">
    <property type="term" value="F:hydrolase activity"/>
    <property type="evidence" value="ECO:0007669"/>
    <property type="project" value="UniProtKB-KW"/>
</dbReference>
<evidence type="ECO:0000256" key="3">
    <source>
        <dbReference type="ARBA" id="ARBA00022527"/>
    </source>
</evidence>
<feature type="signal peptide" evidence="27">
    <location>
        <begin position="1"/>
        <end position="20"/>
    </location>
</feature>
<evidence type="ECO:0000256" key="14">
    <source>
        <dbReference type="ARBA" id="ARBA00023015"/>
    </source>
</evidence>
<keyword evidence="14" id="KW-0805">Transcription regulation</keyword>
<evidence type="ECO:0000256" key="5">
    <source>
        <dbReference type="ARBA" id="ARBA00022679"/>
    </source>
</evidence>
<gene>
    <name evidence="30" type="ORF">HHK36_002421</name>
</gene>
<dbReference type="Gene3D" id="1.10.510.10">
    <property type="entry name" value="Transferase(Phosphotransferase) domain 1"/>
    <property type="match status" value="1"/>
</dbReference>
<keyword evidence="13 26" id="KW-1133">Transmembrane helix</keyword>
<dbReference type="InterPro" id="IPR008271">
    <property type="entry name" value="Ser/Thr_kinase_AS"/>
</dbReference>
<protein>
    <recommendedName>
        <fullName evidence="2">non-specific serine/threonine protein kinase</fullName>
        <ecNumber evidence="2">2.7.11.1</ecNumber>
    </recommendedName>
</protein>
<sequence>MKFHSIFIIWYLLMIAAISASIGDLSNSEISETSVANSNREGLELFNSPAGRSLLSLKAKDDTALVAAMDGMIHLMELNTQKVLWSFKSGPSIYSSYQALNHDSDKENASGLSNDFFIDCGDDWELYMHTRDFGKVKLSVSVEEYIRSTPHILEDGAMTLGSKKTTVFLVDARSGKLIYTFRSNDSPSTSEGLSDEEKRVLSKNKIEEWVESGAMDLKTVEQPLYIMRTDYELQSFSLKSGKVLWSMTVAEIGAAFLCQGIDSSFGGDFNFGNELGSESEGDFGMPMRCQTHAVVYRSRNRSLSAEGIMLTLPAPDHSPHLQLEIVPGAHEKAEGEVVLSLPPPKTRNSGILGTHGTDMKLPYGNRREVKNSAGKLKFVSMFFEVIVGSLVPSFILFAPLLVLCIVGLMLYRRFLAVREQGKLNKQGNDLKGQTVVPRRKKARKPGNNQNSANTENDNHISPENEDRETNGRPHIGRNDKPWLSLTNLVDGGADRRRIGKLFVSNKVIAKGSNGTVVLEGVYDGRPVAVKRLVQSHHDVAFKEIQNLIVSDQHPNIVRWYGVEYDRDFVYLSLERCTCSLNDLIQICSDSSINPTFTEDWDTNSMNEYNVWLNSMKGINKGIELCKSNGYPSPQLLKLMRDMISGLAHLHELGIIHRDLKPQNVLITKERSLCAKLSDMGISKRLLGDMSSLGHHVTGYGSSGWQAPEQLLHGRQTRAMDLFSLGCVLFFCITGGRHPFGDRLERDINIVKNQVDLFLVENIPEAVDLLSRLLDPSPELRPKAQEILHHPLFWNSEMRLSFLRDTSDRVELEDRENQSNLLKALESVASVALGGKWDEKMETEFITNIGRYRRYKFDSVRDLLRVIRNKLNHYRELPQDIQEILGPVPEGFDGYFASRFPRLLIEVYKVVYRHCREEDCFMKYIKSNLV</sequence>
<keyword evidence="9" id="KW-0418">Kinase</keyword>
<comment type="catalytic activity">
    <reaction evidence="22">
        <text>L-threonyl-[protein] + ATP = O-phospho-L-threonyl-[protein] + ADP + H(+)</text>
        <dbReference type="Rhea" id="RHEA:46608"/>
        <dbReference type="Rhea" id="RHEA-COMP:11060"/>
        <dbReference type="Rhea" id="RHEA-COMP:11605"/>
        <dbReference type="ChEBI" id="CHEBI:15378"/>
        <dbReference type="ChEBI" id="CHEBI:30013"/>
        <dbReference type="ChEBI" id="CHEBI:30616"/>
        <dbReference type="ChEBI" id="CHEBI:61977"/>
        <dbReference type="ChEBI" id="CHEBI:456216"/>
        <dbReference type="EC" id="2.7.11.1"/>
    </reaction>
</comment>
<dbReference type="CDD" id="cd10422">
    <property type="entry name" value="RNase_Ire1"/>
    <property type="match status" value="1"/>
</dbReference>
<dbReference type="PROSITE" id="PS51392">
    <property type="entry name" value="KEN"/>
    <property type="match status" value="1"/>
</dbReference>
<dbReference type="Proteomes" id="UP000655225">
    <property type="component" value="Unassembled WGS sequence"/>
</dbReference>
<dbReference type="AlphaFoldDB" id="A0A834ZPC5"/>